<dbReference type="InterPro" id="IPR036249">
    <property type="entry name" value="Thioredoxin-like_sf"/>
</dbReference>
<dbReference type="RefSeq" id="WP_215582313.1">
    <property type="nucleotide sequence ID" value="NZ_CP073754.1"/>
</dbReference>
<dbReference type="InterPro" id="IPR008554">
    <property type="entry name" value="Glutaredoxin-like"/>
</dbReference>
<dbReference type="Proteomes" id="UP000676649">
    <property type="component" value="Chromosome"/>
</dbReference>
<dbReference type="EMBL" id="CP073754">
    <property type="protein sequence ID" value="QWF70846.1"/>
    <property type="molecule type" value="Genomic_DNA"/>
</dbReference>
<reference evidence="1" key="1">
    <citation type="submission" date="2021-04" db="EMBL/GenBank/DDBJ databases">
        <title>Draft genome sequence data of methanotrophic Methylovulum sp. strain S1L and Methylomonas sp. strain S2AM isolated from boreal lake water columns.</title>
        <authorList>
            <person name="Rissanen A.J."/>
            <person name="Mangayil R."/>
            <person name="Svenning M.M."/>
            <person name="Khanongnuch R."/>
        </authorList>
    </citation>
    <scope>NUCLEOTIDE SEQUENCE</scope>
    <source>
        <strain evidence="1">S2AM</strain>
    </source>
</reference>
<dbReference type="Pfam" id="PF05768">
    <property type="entry name" value="Glrx-like"/>
    <property type="match status" value="1"/>
</dbReference>
<dbReference type="KEGG" id="mpad:KEF85_16275"/>
<evidence type="ECO:0000313" key="2">
    <source>
        <dbReference type="Proteomes" id="UP000676649"/>
    </source>
</evidence>
<name>A0A975MN03_9GAMM</name>
<organism evidence="1 2">
    <name type="scientific">Methylomonas paludis</name>
    <dbReference type="NCBI Taxonomy" id="1173101"/>
    <lineage>
        <taxon>Bacteria</taxon>
        <taxon>Pseudomonadati</taxon>
        <taxon>Pseudomonadota</taxon>
        <taxon>Gammaproteobacteria</taxon>
        <taxon>Methylococcales</taxon>
        <taxon>Methylococcaceae</taxon>
        <taxon>Methylomonas</taxon>
    </lineage>
</organism>
<gene>
    <name evidence="1" type="ORF">KEF85_16275</name>
</gene>
<keyword evidence="2" id="KW-1185">Reference proteome</keyword>
<sequence>MMEFILIGTLGCHLCETAEQILQELGIAFEHAEIMEHPQWQTEFAWLIPVLWHQPSGLWLGWPFTAASAADFYAEHKTA</sequence>
<evidence type="ECO:0000313" key="1">
    <source>
        <dbReference type="EMBL" id="QWF70846.1"/>
    </source>
</evidence>
<protein>
    <submittedName>
        <fullName evidence="1">Glutaredoxin family protein</fullName>
    </submittedName>
</protein>
<dbReference type="Gene3D" id="3.40.30.10">
    <property type="entry name" value="Glutaredoxin"/>
    <property type="match status" value="1"/>
</dbReference>
<dbReference type="AlphaFoldDB" id="A0A975MN03"/>
<accession>A0A975MN03</accession>
<proteinExistence type="predicted"/>
<dbReference type="SUPFAM" id="SSF52833">
    <property type="entry name" value="Thioredoxin-like"/>
    <property type="match status" value="1"/>
</dbReference>